<evidence type="ECO:0000313" key="3">
    <source>
        <dbReference type="Proteomes" id="UP000019151"/>
    </source>
</evidence>
<dbReference type="KEGG" id="gba:J421_0167"/>
<dbReference type="InParanoid" id="W0R9E3"/>
<evidence type="ECO:0000256" key="1">
    <source>
        <dbReference type="SAM" id="MobiDB-lite"/>
    </source>
</evidence>
<accession>W0R9E3</accession>
<dbReference type="AlphaFoldDB" id="W0R9E3"/>
<name>W0R9E3_9BACT</name>
<feature type="region of interest" description="Disordered" evidence="1">
    <location>
        <begin position="181"/>
        <end position="201"/>
    </location>
</feature>
<dbReference type="RefSeq" id="WP_025409261.1">
    <property type="nucleotide sequence ID" value="NZ_CP007128.1"/>
</dbReference>
<reference evidence="2 3" key="1">
    <citation type="journal article" date="2014" name="Genome Announc.">
        <title>Genome Sequence and Methylome of Soil Bacterium Gemmatirosa kalamazoonensis KBS708T, a Member of the Rarely Cultivated Gemmatimonadetes Phylum.</title>
        <authorList>
            <person name="Debruyn J.M."/>
            <person name="Radosevich M."/>
            <person name="Wommack K.E."/>
            <person name="Polson S.W."/>
            <person name="Hauser L.J."/>
            <person name="Fawaz M.N."/>
            <person name="Korlach J."/>
            <person name="Tsai Y.C."/>
        </authorList>
    </citation>
    <scope>NUCLEOTIDE SEQUENCE [LARGE SCALE GENOMIC DNA]</scope>
    <source>
        <strain evidence="2 3">KBS708</strain>
    </source>
</reference>
<evidence type="ECO:0000313" key="2">
    <source>
        <dbReference type="EMBL" id="AHG87704.1"/>
    </source>
</evidence>
<proteinExistence type="predicted"/>
<gene>
    <name evidence="2" type="ORF">J421_0167</name>
</gene>
<sequence length="201" mass="20696">MASSPRSRPASEQRAARVEARLAIYARYATLLGEEMAAAWSADPERAALLTRELARARAELAEQYDELRGWPDEASPTSPDGFGAVLADAVLEADQQRELEAALRARLEALRPGLALPAPPMAPDASDEESAADEPVDGIAPFGGALVAARSSGVGGVLGGQFPGVVAGTAFGIPHEAKDVVGAGSEGAPPTGGARLDVRF</sequence>
<dbReference type="STRING" id="861299.J421_0167"/>
<protein>
    <submittedName>
        <fullName evidence="2">Uncharacterized protein</fullName>
    </submittedName>
</protein>
<keyword evidence="3" id="KW-1185">Reference proteome</keyword>
<dbReference type="EMBL" id="CP007128">
    <property type="protein sequence ID" value="AHG87704.1"/>
    <property type="molecule type" value="Genomic_DNA"/>
</dbReference>
<dbReference type="HOGENOM" id="CLU_1358807_0_0_0"/>
<dbReference type="Proteomes" id="UP000019151">
    <property type="component" value="Chromosome"/>
</dbReference>
<feature type="compositionally biased region" description="Acidic residues" evidence="1">
    <location>
        <begin position="126"/>
        <end position="137"/>
    </location>
</feature>
<feature type="region of interest" description="Disordered" evidence="1">
    <location>
        <begin position="116"/>
        <end position="138"/>
    </location>
</feature>
<organism evidence="2 3">
    <name type="scientific">Gemmatirosa kalamazoonensis</name>
    <dbReference type="NCBI Taxonomy" id="861299"/>
    <lineage>
        <taxon>Bacteria</taxon>
        <taxon>Pseudomonadati</taxon>
        <taxon>Gemmatimonadota</taxon>
        <taxon>Gemmatimonadia</taxon>
        <taxon>Gemmatimonadales</taxon>
        <taxon>Gemmatimonadaceae</taxon>
        <taxon>Gemmatirosa</taxon>
    </lineage>
</organism>